<dbReference type="Proteomes" id="UP000003011">
    <property type="component" value="Unassembled WGS sequence"/>
</dbReference>
<organism evidence="1 2">
    <name type="scientific">Johnsonella ignava ATCC 51276</name>
    <dbReference type="NCBI Taxonomy" id="679200"/>
    <lineage>
        <taxon>Bacteria</taxon>
        <taxon>Bacillati</taxon>
        <taxon>Bacillota</taxon>
        <taxon>Clostridia</taxon>
        <taxon>Lachnospirales</taxon>
        <taxon>Lachnospiraceae</taxon>
        <taxon>Johnsonella</taxon>
    </lineage>
</organism>
<protein>
    <submittedName>
        <fullName evidence="1">Uncharacterized protein</fullName>
    </submittedName>
</protein>
<dbReference type="STRING" id="679200.HMPREF9333_02209"/>
<dbReference type="RefSeq" id="WP_005542231.1">
    <property type="nucleotide sequence ID" value="NZ_JH378843.1"/>
</dbReference>
<dbReference type="eggNOG" id="ENOG503466Q">
    <property type="taxonomic scope" value="Bacteria"/>
</dbReference>
<comment type="caution">
    <text evidence="1">The sequence shown here is derived from an EMBL/GenBank/DDBJ whole genome shotgun (WGS) entry which is preliminary data.</text>
</comment>
<accession>G5GKW4</accession>
<sequence length="52" mass="6190">MKSDITKLQINTIIALALMRYLYRKREISEKVYRKILQKYGKVVIAKESKLC</sequence>
<dbReference type="AlphaFoldDB" id="G5GKW4"/>
<proteinExistence type="predicted"/>
<gene>
    <name evidence="1" type="ORF">HMPREF9333_02209</name>
</gene>
<name>G5GKW4_9FIRM</name>
<dbReference type="PATRIC" id="fig|679200.3.peg.2321"/>
<evidence type="ECO:0000313" key="1">
    <source>
        <dbReference type="EMBL" id="EHI54622.1"/>
    </source>
</evidence>
<keyword evidence="2" id="KW-1185">Reference proteome</keyword>
<evidence type="ECO:0000313" key="2">
    <source>
        <dbReference type="Proteomes" id="UP000003011"/>
    </source>
</evidence>
<reference evidence="1 2" key="1">
    <citation type="submission" date="2011-08" db="EMBL/GenBank/DDBJ databases">
        <title>The Genome Sequence of Johnsonella ignava ATCC 51276.</title>
        <authorList>
            <consortium name="The Broad Institute Genome Sequencing Platform"/>
            <person name="Earl A."/>
            <person name="Ward D."/>
            <person name="Feldgarden M."/>
            <person name="Gevers D."/>
            <person name="Izard J."/>
            <person name="Blanton J.M."/>
            <person name="Baranova O.V."/>
            <person name="Dewhirst F.E."/>
            <person name="Young S.K."/>
            <person name="Zeng Q."/>
            <person name="Gargeya S."/>
            <person name="Fitzgerald M."/>
            <person name="Haas B."/>
            <person name="Abouelleil A."/>
            <person name="Alvarado L."/>
            <person name="Arachchi H.M."/>
            <person name="Berlin A."/>
            <person name="Brown A."/>
            <person name="Chapman S.B."/>
            <person name="Chen Z."/>
            <person name="Dunbar C."/>
            <person name="Freedman E."/>
            <person name="Gearin G."/>
            <person name="Gellesch M."/>
            <person name="Goldberg J."/>
            <person name="Griggs A."/>
            <person name="Gujja S."/>
            <person name="Heiman D."/>
            <person name="Howarth C."/>
            <person name="Larson L."/>
            <person name="Lui A."/>
            <person name="MacDonald P.J.P."/>
            <person name="Montmayeur A."/>
            <person name="Murphy C."/>
            <person name="Neiman D."/>
            <person name="Pearson M."/>
            <person name="Priest M."/>
            <person name="Roberts A."/>
            <person name="Saif S."/>
            <person name="Shea T."/>
            <person name="Shenoy N."/>
            <person name="Sisk P."/>
            <person name="Stolte C."/>
            <person name="Sykes S."/>
            <person name="Wortman J."/>
            <person name="Nusbaum C."/>
            <person name="Birren B."/>
        </authorList>
    </citation>
    <scope>NUCLEOTIDE SEQUENCE [LARGE SCALE GENOMIC DNA]</scope>
    <source>
        <strain evidence="1 2">ATCC 51276</strain>
    </source>
</reference>
<dbReference type="EMBL" id="ACZL01000050">
    <property type="protein sequence ID" value="EHI54622.1"/>
    <property type="molecule type" value="Genomic_DNA"/>
</dbReference>
<dbReference type="HOGENOM" id="CLU_3080739_0_0_9"/>